<dbReference type="EMBL" id="MEWR01000026">
    <property type="protein sequence ID" value="OGC81484.1"/>
    <property type="molecule type" value="Genomic_DNA"/>
</dbReference>
<sequence>MAILTYSACISGIEGKIITVETEIYSQLNKFFIVGLGDTAVQEAKRRIQFAISNSGFRWSKKAITINLAPAQMRKEGSGLDLAMAVGILLFTKQITLPHRDKTLFLGELGLDGQIRSVPGVLAMLLQAHKQGFTHAYIPAENTFEASLVADRLKIHSINQLGGIQSAKAITPMKDTGMINHAPLHAPCPLGADFRDILGNIHAKRALTIAAAGGHNVLLTGPPGTGKSLLAKALLGILPPLNFEEMLDIVSIHSISGERISEQTFTRPFRSPHHSSSANAIIGGGIHPTPGEITLAHHGVLFLDEFSEYRRDVLESLREPLEEKRITISRTQSKAVFPAEFQLIAAMNPCACGFAGLPHEAPKGAQYGPATAGEQICTCSSFAKDRYHRKLSGPILDRIDLFSYVPRLPLKKLWQKASVAESSSQIKTLVSKAHELQIKRQGKTNANLKLTLNTASEILQISKEALELMTTITEAMQLSPRGLVRLLKVSRTIADLDGKKVVLSLHLKEAINFRQNLVTDS</sequence>
<dbReference type="SMART" id="SM00382">
    <property type="entry name" value="AAA"/>
    <property type="match status" value="1"/>
</dbReference>
<evidence type="ECO:0000313" key="6">
    <source>
        <dbReference type="Proteomes" id="UP000177614"/>
    </source>
</evidence>
<dbReference type="GO" id="GO:0005524">
    <property type="term" value="F:ATP binding"/>
    <property type="evidence" value="ECO:0007669"/>
    <property type="project" value="UniProtKB-KW"/>
</dbReference>
<dbReference type="Pfam" id="PF01078">
    <property type="entry name" value="Mg_chelatase"/>
    <property type="match status" value="1"/>
</dbReference>
<dbReference type="PRINTS" id="PR01657">
    <property type="entry name" value="MCMFAMILY"/>
</dbReference>
<dbReference type="InterPro" id="IPR003593">
    <property type="entry name" value="AAA+_ATPase"/>
</dbReference>
<dbReference type="InterPro" id="IPR045006">
    <property type="entry name" value="CHLI-like"/>
</dbReference>
<dbReference type="GO" id="GO:0003677">
    <property type="term" value="F:DNA binding"/>
    <property type="evidence" value="ECO:0007669"/>
    <property type="project" value="InterPro"/>
</dbReference>
<dbReference type="Gene3D" id="3.30.230.10">
    <property type="match status" value="1"/>
</dbReference>
<dbReference type="SUPFAM" id="SSF54211">
    <property type="entry name" value="Ribosomal protein S5 domain 2-like"/>
    <property type="match status" value="1"/>
</dbReference>
<dbReference type="InterPro" id="IPR004482">
    <property type="entry name" value="Mg_chelat-rel"/>
</dbReference>
<accession>A0A1F4XIR1</accession>
<dbReference type="Gene3D" id="3.40.50.300">
    <property type="entry name" value="P-loop containing nucleotide triphosphate hydrolases"/>
    <property type="match status" value="1"/>
</dbReference>
<evidence type="ECO:0000256" key="2">
    <source>
        <dbReference type="ARBA" id="ARBA00022741"/>
    </source>
</evidence>
<evidence type="ECO:0000256" key="1">
    <source>
        <dbReference type="ARBA" id="ARBA00006354"/>
    </source>
</evidence>
<protein>
    <recommendedName>
        <fullName evidence="4">AAA+ ATPase domain-containing protein</fullName>
    </recommendedName>
</protein>
<dbReference type="STRING" id="1817814.A2V81_01210"/>
<dbReference type="SUPFAM" id="SSF52540">
    <property type="entry name" value="P-loop containing nucleoside triphosphate hydrolases"/>
    <property type="match status" value="1"/>
</dbReference>
<evidence type="ECO:0000259" key="4">
    <source>
        <dbReference type="SMART" id="SM00382"/>
    </source>
</evidence>
<feature type="domain" description="AAA+ ATPase" evidence="4">
    <location>
        <begin position="213"/>
        <end position="388"/>
    </location>
</feature>
<organism evidence="5 6">
    <name type="scientific">Candidatus Abawacabacteria bacterium RBG_16_42_10</name>
    <dbReference type="NCBI Taxonomy" id="1817814"/>
    <lineage>
        <taxon>Bacteria</taxon>
        <taxon>Candidatus Abawacaibacteriota</taxon>
    </lineage>
</organism>
<name>A0A1F4XIR1_9BACT</name>
<keyword evidence="3" id="KW-0067">ATP-binding</keyword>
<dbReference type="Pfam" id="PF13335">
    <property type="entry name" value="Mg_chelatase_C"/>
    <property type="match status" value="1"/>
</dbReference>
<dbReference type="InterPro" id="IPR020568">
    <property type="entry name" value="Ribosomal_Su5_D2-typ_SF"/>
</dbReference>
<dbReference type="Pfam" id="PF13541">
    <property type="entry name" value="ChlI"/>
    <property type="match status" value="1"/>
</dbReference>
<comment type="similarity">
    <text evidence="1">Belongs to the Mg-chelatase subunits D/I family. ComM subfamily.</text>
</comment>
<dbReference type="Proteomes" id="UP000177614">
    <property type="component" value="Unassembled WGS sequence"/>
</dbReference>
<comment type="caution">
    <text evidence="5">The sequence shown here is derived from an EMBL/GenBank/DDBJ whole genome shotgun (WGS) entry which is preliminary data.</text>
</comment>
<dbReference type="PANTHER" id="PTHR32039">
    <property type="entry name" value="MAGNESIUM-CHELATASE SUBUNIT CHLI"/>
    <property type="match status" value="1"/>
</dbReference>
<proteinExistence type="inferred from homology"/>
<evidence type="ECO:0000256" key="3">
    <source>
        <dbReference type="ARBA" id="ARBA00022840"/>
    </source>
</evidence>
<reference evidence="5 6" key="1">
    <citation type="journal article" date="2016" name="Nat. Commun.">
        <title>Thousands of microbial genomes shed light on interconnected biogeochemical processes in an aquifer system.</title>
        <authorList>
            <person name="Anantharaman K."/>
            <person name="Brown C.T."/>
            <person name="Hug L.A."/>
            <person name="Sharon I."/>
            <person name="Castelle C.J."/>
            <person name="Probst A.J."/>
            <person name="Thomas B.C."/>
            <person name="Singh A."/>
            <person name="Wilkins M.J."/>
            <person name="Karaoz U."/>
            <person name="Brodie E.L."/>
            <person name="Williams K.H."/>
            <person name="Hubbard S.S."/>
            <person name="Banfield J.F."/>
        </authorList>
    </citation>
    <scope>NUCLEOTIDE SEQUENCE [LARGE SCALE GENOMIC DNA]</scope>
</reference>
<evidence type="ECO:0000313" key="5">
    <source>
        <dbReference type="EMBL" id="OGC81484.1"/>
    </source>
</evidence>
<dbReference type="PANTHER" id="PTHR32039:SF7">
    <property type="entry name" value="COMPETENCE PROTEIN COMM"/>
    <property type="match status" value="1"/>
</dbReference>
<dbReference type="InterPro" id="IPR027417">
    <property type="entry name" value="P-loop_NTPase"/>
</dbReference>
<gene>
    <name evidence="5" type="ORF">A2V81_01210</name>
</gene>
<keyword evidence="2" id="KW-0547">Nucleotide-binding</keyword>
<dbReference type="InterPro" id="IPR025158">
    <property type="entry name" value="Mg_chelat-rel_C"/>
</dbReference>
<dbReference type="NCBIfam" id="TIGR00368">
    <property type="entry name" value="YifB family Mg chelatase-like AAA ATPase"/>
    <property type="match status" value="1"/>
</dbReference>
<dbReference type="InterPro" id="IPR001208">
    <property type="entry name" value="MCM_dom"/>
</dbReference>
<dbReference type="InterPro" id="IPR014721">
    <property type="entry name" value="Ribsml_uS5_D2-typ_fold_subgr"/>
</dbReference>
<dbReference type="InterPro" id="IPR000523">
    <property type="entry name" value="Mg_chelatse_chII-like_cat_dom"/>
</dbReference>
<dbReference type="AlphaFoldDB" id="A0A1F4XIR1"/>